<keyword evidence="6" id="KW-0414">Isoprene biosynthesis</keyword>
<evidence type="ECO:0000256" key="2">
    <source>
        <dbReference type="ARBA" id="ARBA00006706"/>
    </source>
</evidence>
<gene>
    <name evidence="8" type="ORF">D1H98_08640</name>
</gene>
<dbReference type="GO" id="GO:0004659">
    <property type="term" value="F:prenyltransferase activity"/>
    <property type="evidence" value="ECO:0007669"/>
    <property type="project" value="InterPro"/>
</dbReference>
<evidence type="ECO:0000256" key="5">
    <source>
        <dbReference type="ARBA" id="ARBA00022842"/>
    </source>
</evidence>
<keyword evidence="3 7" id="KW-0808">Transferase</keyword>
<dbReference type="GO" id="GO:0016114">
    <property type="term" value="P:terpenoid biosynthetic process"/>
    <property type="evidence" value="ECO:0007669"/>
    <property type="project" value="UniProtKB-ARBA"/>
</dbReference>
<sequence length="309" mass="34093">MVLIPTLNSTQMNKQVIDKYTQRHELYLEQLLNEIIIPAPKIRSALHYALFSGGKRIRPILVYLAGDLIDVDQGVLDIIAAALELTHCYSLIHDDLPAMDNDDLRRGKPSCHKAFDEATAILVGDGMQALAIEVVLTRLSPLLPAAQVVAITQVLVNASGISGMVSGQSLDLSELAKLSVTEEQLREIHLLKTGKLILACFEMVLAAQNEVSEQIKSALKTYGKHIGLVFQMQDDYLDLYAPTQILGKGRSSDQANQKTTFATLFNKQQLEEEIAVHYQIAMDSLRLFGSKAAALIELTKQLQNRSNLS</sequence>
<dbReference type="CDD" id="cd00685">
    <property type="entry name" value="Trans_IPPS_HT"/>
    <property type="match status" value="1"/>
</dbReference>
<dbReference type="FunFam" id="1.10.600.10:FF:000001">
    <property type="entry name" value="Geranylgeranyl diphosphate synthase"/>
    <property type="match status" value="1"/>
</dbReference>
<evidence type="ECO:0000256" key="7">
    <source>
        <dbReference type="RuleBase" id="RU004466"/>
    </source>
</evidence>
<evidence type="ECO:0000256" key="6">
    <source>
        <dbReference type="ARBA" id="ARBA00023229"/>
    </source>
</evidence>
<comment type="caution">
    <text evidence="8">The sequence shown here is derived from an EMBL/GenBank/DDBJ whole genome shotgun (WGS) entry which is preliminary data.</text>
</comment>
<dbReference type="SFLD" id="SFLDG01017">
    <property type="entry name" value="Polyprenyl_Transferase_Like"/>
    <property type="match status" value="1"/>
</dbReference>
<dbReference type="InterPro" id="IPR053378">
    <property type="entry name" value="Prenyl_diphosphate_synthase"/>
</dbReference>
<dbReference type="SUPFAM" id="SSF48576">
    <property type="entry name" value="Terpenoid synthases"/>
    <property type="match status" value="1"/>
</dbReference>
<dbReference type="InterPro" id="IPR000092">
    <property type="entry name" value="Polyprenyl_synt"/>
</dbReference>
<organism evidence="8 9">
    <name type="scientific">Legionella pneumophila subsp. pneumophila</name>
    <dbReference type="NCBI Taxonomy" id="91891"/>
    <lineage>
        <taxon>Bacteria</taxon>
        <taxon>Pseudomonadati</taxon>
        <taxon>Pseudomonadota</taxon>
        <taxon>Gammaproteobacteria</taxon>
        <taxon>Legionellales</taxon>
        <taxon>Legionellaceae</taxon>
        <taxon>Legionella</taxon>
    </lineage>
</organism>
<dbReference type="PANTHER" id="PTHR43281">
    <property type="entry name" value="FARNESYL DIPHOSPHATE SYNTHASE"/>
    <property type="match status" value="1"/>
</dbReference>
<keyword evidence="4" id="KW-0479">Metal-binding</keyword>
<evidence type="ECO:0000313" key="8">
    <source>
        <dbReference type="EMBL" id="RJY34816.1"/>
    </source>
</evidence>
<dbReference type="InterPro" id="IPR008949">
    <property type="entry name" value="Isoprenoid_synthase_dom_sf"/>
</dbReference>
<dbReference type="PROSITE" id="PS00444">
    <property type="entry name" value="POLYPRENYL_SYNTHASE_2"/>
    <property type="match status" value="1"/>
</dbReference>
<evidence type="ECO:0000256" key="1">
    <source>
        <dbReference type="ARBA" id="ARBA00001946"/>
    </source>
</evidence>
<protein>
    <submittedName>
        <fullName evidence="8">Polyprenyl synthetase family protein</fullName>
    </submittedName>
</protein>
<dbReference type="NCBIfam" id="NF045485">
    <property type="entry name" value="FPPsyn"/>
    <property type="match status" value="1"/>
</dbReference>
<evidence type="ECO:0000256" key="3">
    <source>
        <dbReference type="ARBA" id="ARBA00022679"/>
    </source>
</evidence>
<comment type="cofactor">
    <cofactor evidence="1">
        <name>Mg(2+)</name>
        <dbReference type="ChEBI" id="CHEBI:18420"/>
    </cofactor>
</comment>
<accession>A0A3A6V7L3</accession>
<dbReference type="PROSITE" id="PS00723">
    <property type="entry name" value="POLYPRENYL_SYNTHASE_1"/>
    <property type="match status" value="1"/>
</dbReference>
<name>A0A3A6V7L3_LEGPN</name>
<dbReference type="Pfam" id="PF00348">
    <property type="entry name" value="polyprenyl_synt"/>
    <property type="match status" value="1"/>
</dbReference>
<reference evidence="8 9" key="1">
    <citation type="submission" date="2018-08" db="EMBL/GenBank/DDBJ databases">
        <title>Genome Sequences of Legionella pneumophila subsp. pneumophila Isolates, Recovered from a Drinking Water System in a Large Builging.</title>
        <authorList>
            <person name="Gomez-Alvarez V."/>
            <person name="Boczek L."/>
            <person name="King D."/>
            <person name="Pemberton A."/>
            <person name="Pfaller S."/>
            <person name="Rodgers M."/>
            <person name="Santodomingo J."/>
            <person name="Revetta R."/>
        </authorList>
    </citation>
    <scope>NUCLEOTIDE SEQUENCE [LARGE SCALE GENOMIC DNA]</scope>
    <source>
        <strain evidence="8 9">L01C.1</strain>
    </source>
</reference>
<dbReference type="EMBL" id="QWDR01000001">
    <property type="protein sequence ID" value="RJY34816.1"/>
    <property type="molecule type" value="Genomic_DNA"/>
</dbReference>
<dbReference type="SFLD" id="SFLDS00005">
    <property type="entry name" value="Isoprenoid_Synthase_Type_I"/>
    <property type="match status" value="1"/>
</dbReference>
<dbReference type="GO" id="GO:0005737">
    <property type="term" value="C:cytoplasm"/>
    <property type="evidence" value="ECO:0007669"/>
    <property type="project" value="UniProtKB-ARBA"/>
</dbReference>
<dbReference type="Proteomes" id="UP000277145">
    <property type="component" value="Unassembled WGS sequence"/>
</dbReference>
<dbReference type="GO" id="GO:0008654">
    <property type="term" value="P:phospholipid biosynthetic process"/>
    <property type="evidence" value="ECO:0007669"/>
    <property type="project" value="UniProtKB-ARBA"/>
</dbReference>
<dbReference type="PANTHER" id="PTHR43281:SF1">
    <property type="entry name" value="FARNESYL DIPHOSPHATE SYNTHASE"/>
    <property type="match status" value="1"/>
</dbReference>
<evidence type="ECO:0000256" key="4">
    <source>
        <dbReference type="ARBA" id="ARBA00022723"/>
    </source>
</evidence>
<dbReference type="AlphaFoldDB" id="A0A3A6V7L3"/>
<keyword evidence="5" id="KW-0460">Magnesium</keyword>
<evidence type="ECO:0000313" key="9">
    <source>
        <dbReference type="Proteomes" id="UP000277145"/>
    </source>
</evidence>
<comment type="similarity">
    <text evidence="2 7">Belongs to the FPP/GGPP synthase family.</text>
</comment>
<dbReference type="InterPro" id="IPR033749">
    <property type="entry name" value="Polyprenyl_synt_CS"/>
</dbReference>
<dbReference type="GO" id="GO:0046872">
    <property type="term" value="F:metal ion binding"/>
    <property type="evidence" value="ECO:0007669"/>
    <property type="project" value="UniProtKB-KW"/>
</dbReference>
<dbReference type="Gene3D" id="1.10.600.10">
    <property type="entry name" value="Farnesyl Diphosphate Synthase"/>
    <property type="match status" value="1"/>
</dbReference>
<proteinExistence type="inferred from homology"/>